<reference evidence="2" key="1">
    <citation type="submission" date="2019-11" db="UniProtKB">
        <authorList>
            <consortium name="WormBaseParasite"/>
        </authorList>
    </citation>
    <scope>IDENTIFICATION</scope>
</reference>
<organism evidence="2">
    <name type="scientific">Mesocestoides corti</name>
    <name type="common">Flatworm</name>
    <dbReference type="NCBI Taxonomy" id="53468"/>
    <lineage>
        <taxon>Eukaryota</taxon>
        <taxon>Metazoa</taxon>
        <taxon>Spiralia</taxon>
        <taxon>Lophotrochozoa</taxon>
        <taxon>Platyhelminthes</taxon>
        <taxon>Cestoda</taxon>
        <taxon>Eucestoda</taxon>
        <taxon>Cyclophyllidea</taxon>
        <taxon>Mesocestoididae</taxon>
        <taxon>Mesocestoides</taxon>
    </lineage>
</organism>
<feature type="transmembrane region" description="Helical" evidence="1">
    <location>
        <begin position="33"/>
        <end position="51"/>
    </location>
</feature>
<name>A0A5K3FR44_MESCO</name>
<keyword evidence="1" id="KW-1133">Transmembrane helix</keyword>
<sequence length="59" mass="6936">VKDWYNRTGFTDQSRARATRQAPSIRVYHAGHAAYYILLLIRVFLWLAASLPRIPLKHR</sequence>
<evidence type="ECO:0000256" key="1">
    <source>
        <dbReference type="SAM" id="Phobius"/>
    </source>
</evidence>
<dbReference type="AlphaFoldDB" id="A0A5K3FR44"/>
<proteinExistence type="predicted"/>
<dbReference type="WBParaSite" id="MCU_009304-RA">
    <property type="protein sequence ID" value="MCU_009304-RA"/>
    <property type="gene ID" value="MCU_009304"/>
</dbReference>
<keyword evidence="1" id="KW-0812">Transmembrane</keyword>
<accession>A0A5K3FR44</accession>
<evidence type="ECO:0000313" key="2">
    <source>
        <dbReference type="WBParaSite" id="MCU_009304-RA"/>
    </source>
</evidence>
<keyword evidence="1" id="KW-0472">Membrane</keyword>
<protein>
    <submittedName>
        <fullName evidence="2">DUF5808 domain-containing protein</fullName>
    </submittedName>
</protein>